<keyword evidence="1" id="KW-0808">Transferase</keyword>
<dbReference type="Proteomes" id="UP000231143">
    <property type="component" value="Unassembled WGS sequence"/>
</dbReference>
<dbReference type="SUPFAM" id="SSF141000">
    <property type="entry name" value="Glu-tRNAGln amidotransferase C subunit"/>
    <property type="match status" value="1"/>
</dbReference>
<dbReference type="EMBL" id="PCTT01000035">
    <property type="protein sequence ID" value="PIP86998.1"/>
    <property type="molecule type" value="Genomic_DNA"/>
</dbReference>
<protein>
    <submittedName>
        <fullName evidence="1">Asp-tRNA(Asn)/Glu-tRNA(Gln) amidotransferase GatCAB subunit C</fullName>
    </submittedName>
</protein>
<dbReference type="NCBIfam" id="TIGR00135">
    <property type="entry name" value="gatC"/>
    <property type="match status" value="1"/>
</dbReference>
<dbReference type="GO" id="GO:0006450">
    <property type="term" value="P:regulation of translational fidelity"/>
    <property type="evidence" value="ECO:0007669"/>
    <property type="project" value="InterPro"/>
</dbReference>
<dbReference type="InterPro" id="IPR003837">
    <property type="entry name" value="GatC"/>
</dbReference>
<reference evidence="1 2" key="1">
    <citation type="submission" date="2017-09" db="EMBL/GenBank/DDBJ databases">
        <title>Depth-based differentiation of microbial function through sediment-hosted aquifers and enrichment of novel symbionts in the deep terrestrial subsurface.</title>
        <authorList>
            <person name="Probst A.J."/>
            <person name="Ladd B."/>
            <person name="Jarett J.K."/>
            <person name="Geller-Mcgrath D.E."/>
            <person name="Sieber C.M."/>
            <person name="Emerson J.B."/>
            <person name="Anantharaman K."/>
            <person name="Thomas B.C."/>
            <person name="Malmstrom R."/>
            <person name="Stieglmeier M."/>
            <person name="Klingl A."/>
            <person name="Woyke T."/>
            <person name="Ryan C.M."/>
            <person name="Banfield J.F."/>
        </authorList>
    </citation>
    <scope>NUCLEOTIDE SEQUENCE [LARGE SCALE GENOMIC DNA]</scope>
    <source>
        <strain evidence="1">CG22_combo_CG10-13_8_21_14_all_36_13</strain>
    </source>
</reference>
<comment type="caution">
    <text evidence="1">The sequence shown here is derived from an EMBL/GenBank/DDBJ whole genome shotgun (WGS) entry which is preliminary data.</text>
</comment>
<evidence type="ECO:0000313" key="2">
    <source>
        <dbReference type="Proteomes" id="UP000231143"/>
    </source>
</evidence>
<name>A0A2H0DYQ3_9BACT</name>
<dbReference type="Pfam" id="PF02686">
    <property type="entry name" value="GatC"/>
    <property type="match status" value="1"/>
</dbReference>
<gene>
    <name evidence="1" type="primary">gatC</name>
    <name evidence="1" type="ORF">COW81_02700</name>
</gene>
<dbReference type="InterPro" id="IPR036113">
    <property type="entry name" value="Asp/Glu-ADT_sf_sub_c"/>
</dbReference>
<dbReference type="Gene3D" id="1.10.20.60">
    <property type="entry name" value="Glu-tRNAGln amidotransferase C subunit, N-terminal domain"/>
    <property type="match status" value="1"/>
</dbReference>
<proteinExistence type="predicted"/>
<evidence type="ECO:0000313" key="1">
    <source>
        <dbReference type="EMBL" id="PIP86998.1"/>
    </source>
</evidence>
<organism evidence="1 2">
    <name type="scientific">Candidatus Campbellbacteria bacterium CG22_combo_CG10-13_8_21_14_all_36_13</name>
    <dbReference type="NCBI Taxonomy" id="1974529"/>
    <lineage>
        <taxon>Bacteria</taxon>
        <taxon>Candidatus Campbelliibacteriota</taxon>
    </lineage>
</organism>
<accession>A0A2H0DYQ3</accession>
<dbReference type="GO" id="GO:0016740">
    <property type="term" value="F:transferase activity"/>
    <property type="evidence" value="ECO:0007669"/>
    <property type="project" value="UniProtKB-KW"/>
</dbReference>
<sequence length="94" mass="11026">MIDKEKIHELANLARINMTEEEEKELTGEVEHILEFVESIQEASSVESDNFKNTQSYNVMRKDDNEHNKSLYTKDLIREAPDKDGNYVRVKKIL</sequence>
<dbReference type="AlphaFoldDB" id="A0A2H0DYQ3"/>